<protein>
    <submittedName>
        <fullName evidence="1">Uncharacterized protein</fullName>
    </submittedName>
</protein>
<dbReference type="Proteomes" id="UP000028493">
    <property type="component" value="Unassembled WGS sequence"/>
</dbReference>
<organism evidence="1">
    <name type="scientific">Xenorhabdus bovienii str. kraussei Becker Underwood</name>
    <dbReference type="NCBI Taxonomy" id="1398204"/>
    <lineage>
        <taxon>Bacteria</taxon>
        <taxon>Pseudomonadati</taxon>
        <taxon>Pseudomonadota</taxon>
        <taxon>Gammaproteobacteria</taxon>
        <taxon>Enterobacterales</taxon>
        <taxon>Morganellaceae</taxon>
        <taxon>Xenorhabdus</taxon>
    </lineage>
</organism>
<comment type="caution">
    <text evidence="1">The sequence shown here is derived from an EMBL/GenBank/DDBJ whole genome shotgun (WGS) entry which is preliminary data.</text>
</comment>
<proteinExistence type="predicted"/>
<reference evidence="1" key="1">
    <citation type="submission" date="2013-07" db="EMBL/GenBank/DDBJ databases">
        <title>Sub-species coevolution in mutualistic symbiosis.</title>
        <authorList>
            <person name="Murfin K."/>
            <person name="Klassen J."/>
            <person name="Lee M."/>
            <person name="Forst S."/>
            <person name="Stock P."/>
            <person name="Goodrich-Blair H."/>
        </authorList>
    </citation>
    <scope>NUCLEOTIDE SEQUENCE [LARGE SCALE GENOMIC DNA]</scope>
    <source>
        <strain evidence="1">Kraussei Becker Underwood</strain>
    </source>
</reference>
<sequence length="40" mass="4594">MTKKHAIYQTSMRLILSESAPVDCEFLGFYYAPEPRLCLA</sequence>
<evidence type="ECO:0000313" key="1">
    <source>
        <dbReference type="EMBL" id="CDH24575.1"/>
    </source>
</evidence>
<name>A0A077PJH1_XENBV</name>
<dbReference type="AlphaFoldDB" id="A0A077PJH1"/>
<gene>
    <name evidence="1" type="ORF">XBKB1_2970024</name>
</gene>
<accession>A0A077PJH1</accession>
<dbReference type="EMBL" id="CBSZ010000220">
    <property type="protein sequence ID" value="CDH24575.1"/>
    <property type="molecule type" value="Genomic_DNA"/>
</dbReference>
<dbReference type="HOGENOM" id="CLU_3298805_0_0_6"/>